<dbReference type="Proteomes" id="UP001207468">
    <property type="component" value="Unassembled WGS sequence"/>
</dbReference>
<accession>A0ACC0TR64</accession>
<sequence>MEDYLLWIHISKAGKFHNLAQPLIKVRFNSASVTIDEKWRGKRFRTLKQGILERGMLSEAESAELLTIIRKQNSHKIKQGSYYAICGKKFLVNNYQPKKARQHLKKAIDIYPLRLDNYALLLASFFPYGYIDRTNNFSVALIARSTLYEVPGGDTVQILQTAAHLRDMGIKATVKLTNEKIDYEAYTILHFFNITRPADILIHIQKSKTPFVITPILIDYSEYDKYIRGGISGFCFRFLPRDTIEYCKTVARWLRGTDRLMSPSYLWMGQRRSIRSILKEANFILPNSHSEYRRVIKEYGFEAKHKIVPNGIDPALFKEELRVLKIS</sequence>
<protein>
    <submittedName>
        <fullName evidence="1">Uncharacterized protein</fullName>
    </submittedName>
</protein>
<evidence type="ECO:0000313" key="2">
    <source>
        <dbReference type="Proteomes" id="UP001207468"/>
    </source>
</evidence>
<reference evidence="1" key="1">
    <citation type="submission" date="2021-03" db="EMBL/GenBank/DDBJ databases">
        <title>Evolutionary priming and transition to the ectomycorrhizal habit in an iconic lineage of mushroom-forming fungi: is preadaptation a requirement?</title>
        <authorList>
            <consortium name="DOE Joint Genome Institute"/>
            <person name="Looney B.P."/>
            <person name="Miyauchi S."/>
            <person name="Morin E."/>
            <person name="Drula E."/>
            <person name="Courty P.E."/>
            <person name="Chicoki N."/>
            <person name="Fauchery L."/>
            <person name="Kohler A."/>
            <person name="Kuo A."/>
            <person name="LaButti K."/>
            <person name="Pangilinan J."/>
            <person name="Lipzen A."/>
            <person name="Riley R."/>
            <person name="Andreopoulos W."/>
            <person name="He G."/>
            <person name="Johnson J."/>
            <person name="Barry K.W."/>
            <person name="Grigoriev I.V."/>
            <person name="Nagy L."/>
            <person name="Hibbett D."/>
            <person name="Henrissat B."/>
            <person name="Matheny P.B."/>
            <person name="Labbe J."/>
            <person name="Martin A.F."/>
        </authorList>
    </citation>
    <scope>NUCLEOTIDE SEQUENCE</scope>
    <source>
        <strain evidence="1">BPL698</strain>
    </source>
</reference>
<dbReference type="EMBL" id="JAGFNK010001981">
    <property type="protein sequence ID" value="KAI9428489.1"/>
    <property type="molecule type" value="Genomic_DNA"/>
</dbReference>
<name>A0ACC0TR64_9AGAM</name>
<evidence type="ECO:0000313" key="1">
    <source>
        <dbReference type="EMBL" id="KAI9428489.1"/>
    </source>
</evidence>
<gene>
    <name evidence="1" type="ORF">F5148DRAFT_1296827</name>
</gene>
<keyword evidence="2" id="KW-1185">Reference proteome</keyword>
<organism evidence="1 2">
    <name type="scientific">Russula earlei</name>
    <dbReference type="NCBI Taxonomy" id="71964"/>
    <lineage>
        <taxon>Eukaryota</taxon>
        <taxon>Fungi</taxon>
        <taxon>Dikarya</taxon>
        <taxon>Basidiomycota</taxon>
        <taxon>Agaricomycotina</taxon>
        <taxon>Agaricomycetes</taxon>
        <taxon>Russulales</taxon>
        <taxon>Russulaceae</taxon>
        <taxon>Russula</taxon>
    </lineage>
</organism>
<proteinExistence type="predicted"/>
<comment type="caution">
    <text evidence="1">The sequence shown here is derived from an EMBL/GenBank/DDBJ whole genome shotgun (WGS) entry which is preliminary data.</text>
</comment>